<dbReference type="Proteomes" id="UP000886885">
    <property type="component" value="Chromosome 14A"/>
</dbReference>
<evidence type="ECO:0000256" key="7">
    <source>
        <dbReference type="SAM" id="MobiDB-lite"/>
    </source>
</evidence>
<dbReference type="Pfam" id="PF01399">
    <property type="entry name" value="PCI"/>
    <property type="match status" value="1"/>
</dbReference>
<dbReference type="PANTHER" id="PTHR14145:SF2">
    <property type="entry name" value="COP9 SIGNALOSOME COMPLEX SUBUNIT 1"/>
    <property type="match status" value="1"/>
</dbReference>
<dbReference type="PANTHER" id="PTHR14145">
    <property type="entry name" value="26S PROTESOME SUBUNIT 6"/>
    <property type="match status" value="1"/>
</dbReference>
<organism evidence="9 10">
    <name type="scientific">Populus tomentosa</name>
    <name type="common">Chinese white poplar</name>
    <dbReference type="NCBI Taxonomy" id="118781"/>
    <lineage>
        <taxon>Eukaryota</taxon>
        <taxon>Viridiplantae</taxon>
        <taxon>Streptophyta</taxon>
        <taxon>Embryophyta</taxon>
        <taxon>Tracheophyta</taxon>
        <taxon>Spermatophyta</taxon>
        <taxon>Magnoliopsida</taxon>
        <taxon>eudicotyledons</taxon>
        <taxon>Gunneridae</taxon>
        <taxon>Pentapetalae</taxon>
        <taxon>rosids</taxon>
        <taxon>fabids</taxon>
        <taxon>Malpighiales</taxon>
        <taxon>Salicaceae</taxon>
        <taxon>Saliceae</taxon>
        <taxon>Populus</taxon>
    </lineage>
</organism>
<comment type="caution">
    <text evidence="9">The sequence shown here is derived from an EMBL/GenBank/DDBJ whole genome shotgun (WGS) entry which is preliminary data.</text>
</comment>
<protein>
    <recommendedName>
        <fullName evidence="8">PCI domain-containing protein</fullName>
    </recommendedName>
</protein>
<sequence>MEPDDKIHANGGADVSNNRNRPIISSEQLDIEAYAGLYTGRTKITRLLFIADRCGQNNNTAMKMEALRMAYEEIKKGENTQLFRDVVQKIDGRLGSNYGMDSAWCEMVDRRADQRKEKLENELNAYRTNLIKESIRMGYNDFGDYYYAHGYLADAFKSYARTRDYCTTSKHVIHTCMSAILVSIEMGQFTHVTSYVSKAEQTAEALEPPTVSKLRCAAGLAHLEAKKYKLAARKPLIYFDEPSTFFCAYLQYLLILDGLYSEHLEATLYSYLAHVIFLWVQFLEVSPELGNSYNEVIAPQDVATYGGLCALASFDRAELKVFLLHHHPLLHLQSLFLLSKVIDNPNFRNFLELVPEVRELIHDFYSSHYASCLDYLGNLKANLMLDIHLHDHVQTLYDQIRNKALIQYTHPFVSVDLHMMANAFKTTVVGLGKELEALIADNQIQARIDSHNKILYARHADQRNATFQRVLQTGNEFDRDVRAMLLRANLIKHEYKASRKL</sequence>
<feature type="coiled-coil region" evidence="6">
    <location>
        <begin position="109"/>
        <end position="136"/>
    </location>
</feature>
<dbReference type="InterPro" id="IPR000717">
    <property type="entry name" value="PCI_dom"/>
</dbReference>
<feature type="region of interest" description="Disordered" evidence="7">
    <location>
        <begin position="1"/>
        <end position="20"/>
    </location>
</feature>
<evidence type="ECO:0000259" key="8">
    <source>
        <dbReference type="PROSITE" id="PS50250"/>
    </source>
</evidence>
<dbReference type="Pfam" id="PF10602">
    <property type="entry name" value="RPN7"/>
    <property type="match status" value="2"/>
</dbReference>
<evidence type="ECO:0000256" key="6">
    <source>
        <dbReference type="SAM" id="Coils"/>
    </source>
</evidence>
<gene>
    <name evidence="9" type="ORF">POTOM_046483</name>
</gene>
<evidence type="ECO:0000313" key="10">
    <source>
        <dbReference type="Proteomes" id="UP000886885"/>
    </source>
</evidence>
<dbReference type="InterPro" id="IPR019585">
    <property type="entry name" value="Rpn7/CSN1"/>
</dbReference>
<dbReference type="GO" id="GO:0005737">
    <property type="term" value="C:cytoplasm"/>
    <property type="evidence" value="ECO:0007669"/>
    <property type="project" value="UniProtKB-SubCell"/>
</dbReference>
<keyword evidence="5" id="KW-0539">Nucleus</keyword>
<keyword evidence="10" id="KW-1185">Reference proteome</keyword>
<dbReference type="InterPro" id="IPR045135">
    <property type="entry name" value="Rpn7_N"/>
</dbReference>
<proteinExistence type="predicted"/>
<keyword evidence="6" id="KW-0175">Coiled coil</keyword>
<keyword evidence="4" id="KW-0736">Signalosome</keyword>
<evidence type="ECO:0000256" key="4">
    <source>
        <dbReference type="ARBA" id="ARBA00022790"/>
    </source>
</evidence>
<name>A0A8X8CCQ7_POPTO</name>
<dbReference type="EMBL" id="JAAWWB010000027">
    <property type="protein sequence ID" value="KAG6749437.1"/>
    <property type="molecule type" value="Genomic_DNA"/>
</dbReference>
<dbReference type="AlphaFoldDB" id="A0A8X8CCQ7"/>
<accession>A0A8X8CCQ7</accession>
<keyword evidence="3" id="KW-0963">Cytoplasm</keyword>
<evidence type="ECO:0000256" key="1">
    <source>
        <dbReference type="ARBA" id="ARBA00004123"/>
    </source>
</evidence>
<dbReference type="SMART" id="SM00088">
    <property type="entry name" value="PINT"/>
    <property type="match status" value="1"/>
</dbReference>
<evidence type="ECO:0000256" key="3">
    <source>
        <dbReference type="ARBA" id="ARBA00022490"/>
    </source>
</evidence>
<dbReference type="GO" id="GO:0008180">
    <property type="term" value="C:COP9 signalosome"/>
    <property type="evidence" value="ECO:0007669"/>
    <property type="project" value="UniProtKB-KW"/>
</dbReference>
<dbReference type="OrthoDB" id="422427at2759"/>
<dbReference type="InterPro" id="IPR048624">
    <property type="entry name" value="CSN1_C"/>
</dbReference>
<evidence type="ECO:0000256" key="2">
    <source>
        <dbReference type="ARBA" id="ARBA00004496"/>
    </source>
</evidence>
<reference evidence="9" key="1">
    <citation type="journal article" date="2020" name="bioRxiv">
        <title>Hybrid origin of Populus tomentosa Carr. identified through genome sequencing and phylogenomic analysis.</title>
        <authorList>
            <person name="An X."/>
            <person name="Gao K."/>
            <person name="Chen Z."/>
            <person name="Li J."/>
            <person name="Yang X."/>
            <person name="Yang X."/>
            <person name="Zhou J."/>
            <person name="Guo T."/>
            <person name="Zhao T."/>
            <person name="Huang S."/>
            <person name="Miao D."/>
            <person name="Khan W.U."/>
            <person name="Rao P."/>
            <person name="Ye M."/>
            <person name="Lei B."/>
            <person name="Liao W."/>
            <person name="Wang J."/>
            <person name="Ji L."/>
            <person name="Li Y."/>
            <person name="Guo B."/>
            <person name="Mustafa N.S."/>
            <person name="Li S."/>
            <person name="Yun Q."/>
            <person name="Keller S.R."/>
            <person name="Mao J."/>
            <person name="Zhang R."/>
            <person name="Strauss S.H."/>
        </authorList>
    </citation>
    <scope>NUCLEOTIDE SEQUENCE</scope>
    <source>
        <strain evidence="9">GM15</strain>
        <tissue evidence="9">Leaf</tissue>
    </source>
</reference>
<evidence type="ECO:0000313" key="9">
    <source>
        <dbReference type="EMBL" id="KAG6749437.1"/>
    </source>
</evidence>
<feature type="domain" description="PCI" evidence="8">
    <location>
        <begin position="281"/>
        <end position="462"/>
    </location>
</feature>
<dbReference type="Pfam" id="PF21151">
    <property type="entry name" value="CSN1_C"/>
    <property type="match status" value="1"/>
</dbReference>
<dbReference type="PROSITE" id="PS50250">
    <property type="entry name" value="PCI"/>
    <property type="match status" value="1"/>
</dbReference>
<evidence type="ECO:0000256" key="5">
    <source>
        <dbReference type="ARBA" id="ARBA00023242"/>
    </source>
</evidence>
<comment type="subcellular location">
    <subcellularLocation>
        <location evidence="2">Cytoplasm</location>
    </subcellularLocation>
    <subcellularLocation>
        <location evidence="1">Nucleus</location>
    </subcellularLocation>
</comment>